<feature type="domain" description="MSP" evidence="12">
    <location>
        <begin position="116"/>
        <end position="235"/>
    </location>
</feature>
<dbReference type="GO" id="GO:0090158">
    <property type="term" value="P:endoplasmic reticulum membrane organization"/>
    <property type="evidence" value="ECO:0007669"/>
    <property type="project" value="TreeGrafter"/>
</dbReference>
<accession>A0AAW1T583</accession>
<keyword evidence="4" id="KW-0479">Metal-binding</keyword>
<dbReference type="InterPro" id="IPR013083">
    <property type="entry name" value="Znf_RING/FYVE/PHD"/>
</dbReference>
<comment type="caution">
    <text evidence="13">The sequence shown here is derived from an EMBL/GenBank/DDBJ whole genome shotgun (WGS) entry which is preliminary data.</text>
</comment>
<dbReference type="PROSITE" id="PS00518">
    <property type="entry name" value="ZF_RING_1"/>
    <property type="match status" value="1"/>
</dbReference>
<dbReference type="SUPFAM" id="SSF49354">
    <property type="entry name" value="PapD-like"/>
    <property type="match status" value="1"/>
</dbReference>
<dbReference type="PANTHER" id="PTHR10809:SF6">
    <property type="entry name" value="AT11025P-RELATED"/>
    <property type="match status" value="1"/>
</dbReference>
<dbReference type="SUPFAM" id="SSF57850">
    <property type="entry name" value="RING/U-box"/>
    <property type="match status" value="1"/>
</dbReference>
<dbReference type="Pfam" id="PF13639">
    <property type="entry name" value="zf-RING_2"/>
    <property type="match status" value="1"/>
</dbReference>
<evidence type="ECO:0000256" key="2">
    <source>
        <dbReference type="ARBA" id="ARBA00008932"/>
    </source>
</evidence>
<dbReference type="InterPro" id="IPR008962">
    <property type="entry name" value="PapD-like_sf"/>
</dbReference>
<dbReference type="InterPro" id="IPR000535">
    <property type="entry name" value="MSP_dom"/>
</dbReference>
<keyword evidence="7" id="KW-1133">Transmembrane helix</keyword>
<dbReference type="Pfam" id="PF00635">
    <property type="entry name" value="Motile_Sperm"/>
    <property type="match status" value="1"/>
</dbReference>
<evidence type="ECO:0000256" key="4">
    <source>
        <dbReference type="ARBA" id="ARBA00022723"/>
    </source>
</evidence>
<dbReference type="Gene3D" id="2.60.40.10">
    <property type="entry name" value="Immunoglobulins"/>
    <property type="match status" value="1"/>
</dbReference>
<evidence type="ECO:0000259" key="11">
    <source>
        <dbReference type="PROSITE" id="PS50089"/>
    </source>
</evidence>
<dbReference type="PROSITE" id="PS50089">
    <property type="entry name" value="ZF_RING_2"/>
    <property type="match status" value="1"/>
</dbReference>
<evidence type="ECO:0000256" key="9">
    <source>
        <dbReference type="PROSITE-ProRule" id="PRU00175"/>
    </source>
</evidence>
<dbReference type="AlphaFoldDB" id="A0AAW1T583"/>
<evidence type="ECO:0000256" key="6">
    <source>
        <dbReference type="ARBA" id="ARBA00022833"/>
    </source>
</evidence>
<organism evidence="13 14">
    <name type="scientific">Apatococcus fuscideae</name>
    <dbReference type="NCBI Taxonomy" id="2026836"/>
    <lineage>
        <taxon>Eukaryota</taxon>
        <taxon>Viridiplantae</taxon>
        <taxon>Chlorophyta</taxon>
        <taxon>core chlorophytes</taxon>
        <taxon>Trebouxiophyceae</taxon>
        <taxon>Chlorellales</taxon>
        <taxon>Chlorellaceae</taxon>
        <taxon>Apatococcus</taxon>
    </lineage>
</organism>
<keyword evidence="3" id="KW-0812">Transmembrane</keyword>
<dbReference type="GO" id="GO:0061817">
    <property type="term" value="P:endoplasmic reticulum-plasma membrane tethering"/>
    <property type="evidence" value="ECO:0007669"/>
    <property type="project" value="TreeGrafter"/>
</dbReference>
<evidence type="ECO:0000256" key="3">
    <source>
        <dbReference type="ARBA" id="ARBA00022692"/>
    </source>
</evidence>
<protein>
    <recommendedName>
        <fullName evidence="15">RING-type domain-containing protein</fullName>
    </recommendedName>
</protein>
<evidence type="ECO:0000256" key="7">
    <source>
        <dbReference type="ARBA" id="ARBA00022989"/>
    </source>
</evidence>
<dbReference type="Proteomes" id="UP001485043">
    <property type="component" value="Unassembled WGS sequence"/>
</dbReference>
<dbReference type="GO" id="GO:0005886">
    <property type="term" value="C:plasma membrane"/>
    <property type="evidence" value="ECO:0007669"/>
    <property type="project" value="TreeGrafter"/>
</dbReference>
<comment type="similarity">
    <text evidence="2">Belongs to the VAMP-associated protein (VAP) (TC 9.B.17) family.</text>
</comment>
<dbReference type="InterPro" id="IPR017907">
    <property type="entry name" value="Znf_RING_CS"/>
</dbReference>
<keyword evidence="14" id="KW-1185">Reference proteome</keyword>
<dbReference type="PROSITE" id="PS50202">
    <property type="entry name" value="MSP"/>
    <property type="match status" value="1"/>
</dbReference>
<dbReference type="GO" id="GO:0008270">
    <property type="term" value="F:zinc ion binding"/>
    <property type="evidence" value="ECO:0007669"/>
    <property type="project" value="UniProtKB-KW"/>
</dbReference>
<evidence type="ECO:0000256" key="10">
    <source>
        <dbReference type="SAM" id="MobiDB-lite"/>
    </source>
</evidence>
<feature type="domain" description="RING-type" evidence="11">
    <location>
        <begin position="20"/>
        <end position="66"/>
    </location>
</feature>
<dbReference type="GO" id="GO:0005789">
    <property type="term" value="C:endoplasmic reticulum membrane"/>
    <property type="evidence" value="ECO:0007669"/>
    <property type="project" value="InterPro"/>
</dbReference>
<evidence type="ECO:0000259" key="12">
    <source>
        <dbReference type="PROSITE" id="PS50202"/>
    </source>
</evidence>
<dbReference type="SMART" id="SM00184">
    <property type="entry name" value="RING"/>
    <property type="match status" value="1"/>
</dbReference>
<dbReference type="InterPro" id="IPR001841">
    <property type="entry name" value="Znf_RING"/>
</dbReference>
<evidence type="ECO:0000313" key="14">
    <source>
        <dbReference type="Proteomes" id="UP001485043"/>
    </source>
</evidence>
<evidence type="ECO:0000256" key="5">
    <source>
        <dbReference type="ARBA" id="ARBA00022771"/>
    </source>
</evidence>
<sequence length="255" mass="27929">MTAVTSLSAPSRRGFGELECPVCFETLSNQDAAHTMRSLPCRHSFCTRCAGKLCSRSGPLTCPMCRQRHTPLVKAQLAEAVNATGFLEQAAASTGNEVSEAWSPADASQEYTQSGPLRTHPSALAFNFKRHHNLFANLLLSNHSMQRQAFKMRSNANNKYMVQPSQGFIEPLSEIEVRVALHFTPDFPRKYGRSKDKFLVQHAAVDPNQQQVSDDLFQADSTADAGVVDVPIDLLPPPSYAARAGPTAKFSCSIM</sequence>
<evidence type="ECO:0000256" key="1">
    <source>
        <dbReference type="ARBA" id="ARBA00004211"/>
    </source>
</evidence>
<keyword evidence="5 9" id="KW-0863">Zinc-finger</keyword>
<evidence type="ECO:0008006" key="15">
    <source>
        <dbReference type="Google" id="ProtNLM"/>
    </source>
</evidence>
<feature type="region of interest" description="Disordered" evidence="10">
    <location>
        <begin position="97"/>
        <end position="116"/>
    </location>
</feature>
<proteinExistence type="inferred from homology"/>
<dbReference type="CDD" id="cd16449">
    <property type="entry name" value="RING-HC"/>
    <property type="match status" value="1"/>
</dbReference>
<keyword evidence="8" id="KW-0472">Membrane</keyword>
<evidence type="ECO:0000256" key="8">
    <source>
        <dbReference type="ARBA" id="ARBA00023136"/>
    </source>
</evidence>
<name>A0AAW1T583_9CHLO</name>
<keyword evidence="6" id="KW-0862">Zinc</keyword>
<gene>
    <name evidence="13" type="ORF">WJX84_008813</name>
</gene>
<dbReference type="PANTHER" id="PTHR10809">
    <property type="entry name" value="VESICLE-ASSOCIATED MEMBRANE PROTEIN-ASSOCIATED PROTEIN"/>
    <property type="match status" value="1"/>
</dbReference>
<dbReference type="InterPro" id="IPR016763">
    <property type="entry name" value="VAP"/>
</dbReference>
<dbReference type="Gene3D" id="3.30.40.10">
    <property type="entry name" value="Zinc/RING finger domain, C3HC4 (zinc finger)"/>
    <property type="match status" value="1"/>
</dbReference>
<evidence type="ECO:0000313" key="13">
    <source>
        <dbReference type="EMBL" id="KAK9864048.1"/>
    </source>
</evidence>
<comment type="subcellular location">
    <subcellularLocation>
        <location evidence="1">Membrane</location>
        <topology evidence="1">Single-pass type IV membrane protein</topology>
    </subcellularLocation>
</comment>
<reference evidence="13 14" key="1">
    <citation type="journal article" date="2024" name="Nat. Commun.">
        <title>Phylogenomics reveals the evolutionary origins of lichenization in chlorophyte algae.</title>
        <authorList>
            <person name="Puginier C."/>
            <person name="Libourel C."/>
            <person name="Otte J."/>
            <person name="Skaloud P."/>
            <person name="Haon M."/>
            <person name="Grisel S."/>
            <person name="Petersen M."/>
            <person name="Berrin J.G."/>
            <person name="Delaux P.M."/>
            <person name="Dal Grande F."/>
            <person name="Keller J."/>
        </authorList>
    </citation>
    <scope>NUCLEOTIDE SEQUENCE [LARGE SCALE GENOMIC DNA]</scope>
    <source>
        <strain evidence="13 14">SAG 2523</strain>
    </source>
</reference>
<dbReference type="InterPro" id="IPR013783">
    <property type="entry name" value="Ig-like_fold"/>
</dbReference>
<dbReference type="EMBL" id="JALJOV010000399">
    <property type="protein sequence ID" value="KAK9864048.1"/>
    <property type="molecule type" value="Genomic_DNA"/>
</dbReference>